<dbReference type="eggNOG" id="ENOG5033DZM">
    <property type="taxonomic scope" value="Bacteria"/>
</dbReference>
<keyword evidence="2" id="KW-1185">Reference proteome</keyword>
<dbReference type="Proteomes" id="UP000010471">
    <property type="component" value="Chromosome"/>
</dbReference>
<dbReference type="STRING" id="1173027.Mic7113_2580"/>
<gene>
    <name evidence="1" type="ORF">Mic7113_2580</name>
</gene>
<dbReference type="RefSeq" id="WP_015182522.1">
    <property type="nucleotide sequence ID" value="NC_019738.1"/>
</dbReference>
<dbReference type="AlphaFoldDB" id="K9WDR2"/>
<sequence>MLQQQQVRSQPRTVESQGLALAPTNEGVKFIMTKKQCLNPWAVARQLPSLKWLIIGRYRSRSDADGHLLLLRQRVPNIQFKVVFDVSDRKQ</sequence>
<evidence type="ECO:0000313" key="2">
    <source>
        <dbReference type="Proteomes" id="UP000010471"/>
    </source>
</evidence>
<dbReference type="HOGENOM" id="CLU_181503_0_0_3"/>
<protein>
    <submittedName>
        <fullName evidence="1">Uncharacterized protein</fullName>
    </submittedName>
</protein>
<organism evidence="1 2">
    <name type="scientific">Allocoleopsis franciscana PCC 7113</name>
    <dbReference type="NCBI Taxonomy" id="1173027"/>
    <lineage>
        <taxon>Bacteria</taxon>
        <taxon>Bacillati</taxon>
        <taxon>Cyanobacteriota</taxon>
        <taxon>Cyanophyceae</taxon>
        <taxon>Coleofasciculales</taxon>
        <taxon>Coleofasciculaceae</taxon>
        <taxon>Allocoleopsis</taxon>
        <taxon>Allocoleopsis franciscana</taxon>
    </lineage>
</organism>
<proteinExistence type="predicted"/>
<evidence type="ECO:0000313" key="1">
    <source>
        <dbReference type="EMBL" id="AFZ18373.1"/>
    </source>
</evidence>
<accession>K9WDR2</accession>
<dbReference type="EMBL" id="CP003630">
    <property type="protein sequence ID" value="AFZ18373.1"/>
    <property type="molecule type" value="Genomic_DNA"/>
</dbReference>
<dbReference type="KEGG" id="mic:Mic7113_2580"/>
<name>K9WDR2_9CYAN</name>
<dbReference type="PATRIC" id="fig|1173027.3.peg.2827"/>
<reference evidence="1 2" key="1">
    <citation type="submission" date="2012-06" db="EMBL/GenBank/DDBJ databases">
        <title>Finished chromosome of genome of Microcoleus sp. PCC 7113.</title>
        <authorList>
            <consortium name="US DOE Joint Genome Institute"/>
            <person name="Gugger M."/>
            <person name="Coursin T."/>
            <person name="Rippka R."/>
            <person name="Tandeau De Marsac N."/>
            <person name="Huntemann M."/>
            <person name="Wei C.-L."/>
            <person name="Han J."/>
            <person name="Detter J.C."/>
            <person name="Han C."/>
            <person name="Tapia R."/>
            <person name="Chen A."/>
            <person name="Kyrpides N."/>
            <person name="Mavromatis K."/>
            <person name="Markowitz V."/>
            <person name="Szeto E."/>
            <person name="Ivanova N."/>
            <person name="Pagani I."/>
            <person name="Pati A."/>
            <person name="Goodwin L."/>
            <person name="Nordberg H.P."/>
            <person name="Cantor M.N."/>
            <person name="Hua S.X."/>
            <person name="Woyke T."/>
            <person name="Kerfeld C.A."/>
        </authorList>
    </citation>
    <scope>NUCLEOTIDE SEQUENCE [LARGE SCALE GENOMIC DNA]</scope>
    <source>
        <strain evidence="1 2">PCC 7113</strain>
    </source>
</reference>